<sequence>MDQPSWNDTIRASLASCIPCLSPSASTSHDGDEQDGYGTRVPGPHDASFGVRRARADELEGLLNSSSSAADDGWGGNGDAAADADAISLHSHLGPRGRRKPPPKTPRRIALWGFDLFGSTRGKGVRLEGEDGVLAAGGTGPGTTAGARNSDSNGRRSSADITSALLDRAALEPSPHALTGDVTEADIERRARRKARKEMRRIARLVADSPASPTSNSPFNDTYEHDEPPSGRPSALPHLFLPPSPSPLQPGPHVPDDEDEADLGGGVYARLAPRPTGGSQSNSRSSGRSSGSGGTPYSPTVAGYARGVQGAAASLGNGGVPQPKAKKSKRSRTSKSKSSATSSTLASPPPTATSFSSTAGIHDGKHAQDGEEFGAFAHAPVGFEQHAHEEDDFDGTPGGFDSFDAEEYGQEVEVEVEMRREALPSAGLSRR</sequence>
<feature type="compositionally biased region" description="Basic residues" evidence="1">
    <location>
        <begin position="190"/>
        <end position="203"/>
    </location>
</feature>
<keyword evidence="3" id="KW-1185">Reference proteome</keyword>
<feature type="region of interest" description="Disordered" evidence="1">
    <location>
        <begin position="132"/>
        <end position="404"/>
    </location>
</feature>
<feature type="compositionally biased region" description="Basic residues" evidence="1">
    <location>
        <begin position="93"/>
        <end position="107"/>
    </location>
</feature>
<protein>
    <submittedName>
        <fullName evidence="2">Uncharacterized protein</fullName>
    </submittedName>
</protein>
<feature type="region of interest" description="Disordered" evidence="1">
    <location>
        <begin position="21"/>
        <end position="53"/>
    </location>
</feature>
<evidence type="ECO:0000313" key="3">
    <source>
        <dbReference type="Proteomes" id="UP001215598"/>
    </source>
</evidence>
<evidence type="ECO:0000256" key="1">
    <source>
        <dbReference type="SAM" id="MobiDB-lite"/>
    </source>
</evidence>
<comment type="caution">
    <text evidence="2">The sequence shown here is derived from an EMBL/GenBank/DDBJ whole genome shotgun (WGS) entry which is preliminary data.</text>
</comment>
<gene>
    <name evidence="2" type="ORF">B0H16DRAFT_1688677</name>
</gene>
<feature type="compositionally biased region" description="Polar residues" evidence="1">
    <location>
        <begin position="211"/>
        <end position="220"/>
    </location>
</feature>
<feature type="compositionally biased region" description="Low complexity" evidence="1">
    <location>
        <begin position="336"/>
        <end position="359"/>
    </location>
</feature>
<dbReference type="Proteomes" id="UP001215598">
    <property type="component" value="Unassembled WGS sequence"/>
</dbReference>
<feature type="compositionally biased region" description="Pro residues" evidence="1">
    <location>
        <begin position="240"/>
        <end position="253"/>
    </location>
</feature>
<proteinExistence type="predicted"/>
<feature type="region of interest" description="Disordered" evidence="1">
    <location>
        <begin position="86"/>
        <end position="107"/>
    </location>
</feature>
<dbReference type="EMBL" id="JARKIB010000037">
    <property type="protein sequence ID" value="KAJ7760346.1"/>
    <property type="molecule type" value="Genomic_DNA"/>
</dbReference>
<organism evidence="2 3">
    <name type="scientific">Mycena metata</name>
    <dbReference type="NCBI Taxonomy" id="1033252"/>
    <lineage>
        <taxon>Eukaryota</taxon>
        <taxon>Fungi</taxon>
        <taxon>Dikarya</taxon>
        <taxon>Basidiomycota</taxon>
        <taxon>Agaricomycotina</taxon>
        <taxon>Agaricomycetes</taxon>
        <taxon>Agaricomycetidae</taxon>
        <taxon>Agaricales</taxon>
        <taxon>Marasmiineae</taxon>
        <taxon>Mycenaceae</taxon>
        <taxon>Mycena</taxon>
    </lineage>
</organism>
<feature type="compositionally biased region" description="Basic residues" evidence="1">
    <location>
        <begin position="324"/>
        <end position="335"/>
    </location>
</feature>
<dbReference type="AlphaFoldDB" id="A0AAD7NGX0"/>
<name>A0AAD7NGX0_9AGAR</name>
<accession>A0AAD7NGX0</accession>
<feature type="compositionally biased region" description="Low complexity" evidence="1">
    <location>
        <begin position="277"/>
        <end position="289"/>
    </location>
</feature>
<reference evidence="2" key="1">
    <citation type="submission" date="2023-03" db="EMBL/GenBank/DDBJ databases">
        <title>Massive genome expansion in bonnet fungi (Mycena s.s.) driven by repeated elements and novel gene families across ecological guilds.</title>
        <authorList>
            <consortium name="Lawrence Berkeley National Laboratory"/>
            <person name="Harder C.B."/>
            <person name="Miyauchi S."/>
            <person name="Viragh M."/>
            <person name="Kuo A."/>
            <person name="Thoen E."/>
            <person name="Andreopoulos B."/>
            <person name="Lu D."/>
            <person name="Skrede I."/>
            <person name="Drula E."/>
            <person name="Henrissat B."/>
            <person name="Morin E."/>
            <person name="Kohler A."/>
            <person name="Barry K."/>
            <person name="LaButti K."/>
            <person name="Morin E."/>
            <person name="Salamov A."/>
            <person name="Lipzen A."/>
            <person name="Mereny Z."/>
            <person name="Hegedus B."/>
            <person name="Baldrian P."/>
            <person name="Stursova M."/>
            <person name="Weitz H."/>
            <person name="Taylor A."/>
            <person name="Grigoriev I.V."/>
            <person name="Nagy L.G."/>
            <person name="Martin F."/>
            <person name="Kauserud H."/>
        </authorList>
    </citation>
    <scope>NUCLEOTIDE SEQUENCE</scope>
    <source>
        <strain evidence="2">CBHHK182m</strain>
    </source>
</reference>
<evidence type="ECO:0000313" key="2">
    <source>
        <dbReference type="EMBL" id="KAJ7760346.1"/>
    </source>
</evidence>